<feature type="domain" description="Palmitoyltransferase DHHC" evidence="11">
    <location>
        <begin position="145"/>
        <end position="207"/>
    </location>
</feature>
<evidence type="ECO:0000256" key="7">
    <source>
        <dbReference type="ARBA" id="ARBA00023288"/>
    </source>
</evidence>
<evidence type="ECO:0000256" key="5">
    <source>
        <dbReference type="ARBA" id="ARBA00023136"/>
    </source>
</evidence>
<dbReference type="EC" id="2.3.1.225" evidence="10"/>
<evidence type="ECO:0000256" key="9">
    <source>
        <dbReference type="ARBA" id="ARBA00048048"/>
    </source>
</evidence>
<evidence type="ECO:0000313" key="12">
    <source>
        <dbReference type="EMBL" id="JAP91750.1"/>
    </source>
</evidence>
<dbReference type="InterPro" id="IPR039859">
    <property type="entry name" value="PFA4/ZDH16/20/ERF2-like"/>
</dbReference>
<dbReference type="GO" id="GO:0005783">
    <property type="term" value="C:endoplasmic reticulum"/>
    <property type="evidence" value="ECO:0007669"/>
    <property type="project" value="TreeGrafter"/>
</dbReference>
<keyword evidence="7" id="KW-0449">Lipoprotein</keyword>
<feature type="transmembrane region" description="Helical" evidence="10">
    <location>
        <begin position="114"/>
        <end position="131"/>
    </location>
</feature>
<gene>
    <name evidence="12" type="ORF">TPC1_16535</name>
</gene>
<name>A0A146K4A6_9EUKA</name>
<feature type="transmembrane region" description="Helical" evidence="10">
    <location>
        <begin position="216"/>
        <end position="236"/>
    </location>
</feature>
<comment type="similarity">
    <text evidence="10">Belongs to the DHHC palmitoyltransferase family.</text>
</comment>
<evidence type="ECO:0000256" key="2">
    <source>
        <dbReference type="ARBA" id="ARBA00022679"/>
    </source>
</evidence>
<feature type="transmembrane region" description="Helical" evidence="10">
    <location>
        <begin position="189"/>
        <end position="210"/>
    </location>
</feature>
<evidence type="ECO:0000256" key="10">
    <source>
        <dbReference type="RuleBase" id="RU079119"/>
    </source>
</evidence>
<evidence type="ECO:0000256" key="1">
    <source>
        <dbReference type="ARBA" id="ARBA00004127"/>
    </source>
</evidence>
<dbReference type="GO" id="GO:0019706">
    <property type="term" value="F:protein-cysteine S-palmitoyltransferase activity"/>
    <property type="evidence" value="ECO:0007669"/>
    <property type="project" value="UniProtKB-EC"/>
</dbReference>
<evidence type="ECO:0000256" key="3">
    <source>
        <dbReference type="ARBA" id="ARBA00022692"/>
    </source>
</evidence>
<dbReference type="GO" id="GO:0005794">
    <property type="term" value="C:Golgi apparatus"/>
    <property type="evidence" value="ECO:0007669"/>
    <property type="project" value="TreeGrafter"/>
</dbReference>
<dbReference type="PROSITE" id="PS50216">
    <property type="entry name" value="DHHC"/>
    <property type="match status" value="1"/>
</dbReference>
<comment type="catalytic activity">
    <reaction evidence="9 10">
        <text>L-cysteinyl-[protein] + hexadecanoyl-CoA = S-hexadecanoyl-L-cysteinyl-[protein] + CoA</text>
        <dbReference type="Rhea" id="RHEA:36683"/>
        <dbReference type="Rhea" id="RHEA-COMP:10131"/>
        <dbReference type="Rhea" id="RHEA-COMP:11032"/>
        <dbReference type="ChEBI" id="CHEBI:29950"/>
        <dbReference type="ChEBI" id="CHEBI:57287"/>
        <dbReference type="ChEBI" id="CHEBI:57379"/>
        <dbReference type="ChEBI" id="CHEBI:74151"/>
        <dbReference type="EC" id="2.3.1.225"/>
    </reaction>
</comment>
<dbReference type="PANTHER" id="PTHR22883">
    <property type="entry name" value="ZINC FINGER DHHC DOMAIN CONTAINING PROTEIN"/>
    <property type="match status" value="1"/>
</dbReference>
<keyword evidence="2 10" id="KW-0808">Transferase</keyword>
<accession>A0A146K4A6</accession>
<protein>
    <recommendedName>
        <fullName evidence="10">Palmitoyltransferase</fullName>
        <ecNumber evidence="10">2.3.1.225</ecNumber>
    </recommendedName>
</protein>
<organism evidence="12">
    <name type="scientific">Trepomonas sp. PC1</name>
    <dbReference type="NCBI Taxonomy" id="1076344"/>
    <lineage>
        <taxon>Eukaryota</taxon>
        <taxon>Metamonada</taxon>
        <taxon>Diplomonadida</taxon>
        <taxon>Hexamitidae</taxon>
        <taxon>Hexamitinae</taxon>
        <taxon>Trepomonas</taxon>
    </lineage>
</organism>
<keyword evidence="4 10" id="KW-1133">Transmembrane helix</keyword>
<comment type="domain">
    <text evidence="10">The DHHC domain is required for palmitoyltransferase activity.</text>
</comment>
<evidence type="ECO:0000256" key="4">
    <source>
        <dbReference type="ARBA" id="ARBA00022989"/>
    </source>
</evidence>
<dbReference type="InterPro" id="IPR001594">
    <property type="entry name" value="Palmitoyltrfase_DHHC"/>
</dbReference>
<evidence type="ECO:0000256" key="6">
    <source>
        <dbReference type="ARBA" id="ARBA00023139"/>
    </source>
</evidence>
<comment type="subcellular location">
    <subcellularLocation>
        <location evidence="1">Endomembrane system</location>
        <topology evidence="1">Multi-pass membrane protein</topology>
    </subcellularLocation>
</comment>
<dbReference type="GO" id="GO:0006612">
    <property type="term" value="P:protein targeting to membrane"/>
    <property type="evidence" value="ECO:0007669"/>
    <property type="project" value="TreeGrafter"/>
</dbReference>
<dbReference type="PANTHER" id="PTHR22883:SF43">
    <property type="entry name" value="PALMITOYLTRANSFERASE APP"/>
    <property type="match status" value="1"/>
</dbReference>
<dbReference type="EMBL" id="GDID01004856">
    <property type="protein sequence ID" value="JAP91750.1"/>
    <property type="molecule type" value="Transcribed_RNA"/>
</dbReference>
<proteinExistence type="inferred from homology"/>
<reference evidence="12" key="1">
    <citation type="submission" date="2015-07" db="EMBL/GenBank/DDBJ databases">
        <title>Adaptation to a free-living lifestyle via gene acquisitions in the diplomonad Trepomonas sp. PC1.</title>
        <authorList>
            <person name="Xu F."/>
            <person name="Jerlstrom-Hultqvist J."/>
            <person name="Kolisko M."/>
            <person name="Simpson A.G.B."/>
            <person name="Roger A.J."/>
            <person name="Svard S.G."/>
            <person name="Andersson J.O."/>
        </authorList>
    </citation>
    <scope>NUCLEOTIDE SEQUENCE</scope>
    <source>
        <strain evidence="12">PC1</strain>
    </source>
</reference>
<evidence type="ECO:0000259" key="11">
    <source>
        <dbReference type="Pfam" id="PF01529"/>
    </source>
</evidence>
<keyword evidence="3 10" id="KW-0812">Transmembrane</keyword>
<keyword evidence="8 10" id="KW-0012">Acyltransferase</keyword>
<sequence length="241" mass="28572">MSFEVFSELLSNGSYEQQLPCFNQLLILNSKDEIEDFAKQNLNLLIHADFVEILFHLSQNQLLDIKKQDFSNTKFIKQFFSKRQSQKSQVRSLPIKISFLTIQYFVLMDLRHKLSINLNLICLAALLFATFKMKSCKPKQFTNFTERCYKCNIPTAKAVHCRYCDLCCEQFDHHCFWTGQCIHKENYKYFVVFLVAIMTQVFTNILFQGLKYETFWLFPILLIIYCYLQIIGCLHLNKIQN</sequence>
<dbReference type="AlphaFoldDB" id="A0A146K4A6"/>
<dbReference type="Pfam" id="PF01529">
    <property type="entry name" value="DHHC"/>
    <property type="match status" value="1"/>
</dbReference>
<evidence type="ECO:0000256" key="8">
    <source>
        <dbReference type="ARBA" id="ARBA00023315"/>
    </source>
</evidence>
<keyword evidence="5 10" id="KW-0472">Membrane</keyword>
<keyword evidence="6" id="KW-0564">Palmitate</keyword>